<protein>
    <submittedName>
        <fullName evidence="2">PadR family transcriptional regulator</fullName>
    </submittedName>
</protein>
<keyword evidence="3" id="KW-1185">Reference proteome</keyword>
<sequence length="116" mass="13365">MSIQVSSELLDGMVLALLDREDLYGYALTQQIQVSISVSESTMYPVLRRLKKESWLTTYDQPFQGRNRRYYQITDAGKIRLGEIIHEWAAYKISLDQIFDPSATPSTDERGDIDDK</sequence>
<organism evidence="2 3">
    <name type="scientific">Furfurilactobacillus curtus</name>
    <dbReference type="NCBI Taxonomy" id="1746200"/>
    <lineage>
        <taxon>Bacteria</taxon>
        <taxon>Bacillati</taxon>
        <taxon>Bacillota</taxon>
        <taxon>Bacilli</taxon>
        <taxon>Lactobacillales</taxon>
        <taxon>Lactobacillaceae</taxon>
        <taxon>Furfurilactobacillus</taxon>
    </lineage>
</organism>
<dbReference type="EMBL" id="BQXO01000001">
    <property type="protein sequence ID" value="GKT04906.1"/>
    <property type="molecule type" value="Genomic_DNA"/>
</dbReference>
<comment type="caution">
    <text evidence="2">The sequence shown here is derived from an EMBL/GenBank/DDBJ whole genome shotgun (WGS) entry which is preliminary data.</text>
</comment>
<dbReference type="InterPro" id="IPR052509">
    <property type="entry name" value="Metal_resp_DNA-bind_regulator"/>
</dbReference>
<dbReference type="RefSeq" id="WP_407882173.1">
    <property type="nucleotide sequence ID" value="NZ_BQXO01000001.1"/>
</dbReference>
<dbReference type="InterPro" id="IPR005149">
    <property type="entry name" value="Tscrpt_reg_PadR_N"/>
</dbReference>
<dbReference type="PANTHER" id="PTHR33169">
    <property type="entry name" value="PADR-FAMILY TRANSCRIPTIONAL REGULATOR"/>
    <property type="match status" value="1"/>
</dbReference>
<dbReference type="Proteomes" id="UP001628078">
    <property type="component" value="Unassembled WGS sequence"/>
</dbReference>
<reference evidence="2 3" key="1">
    <citation type="submission" date="2022-03" db="EMBL/GenBank/DDBJ databases">
        <title>Draft genome sequence of Furfurilactobacillus curtus JCM 31185.</title>
        <authorList>
            <person name="Suzuki S."/>
            <person name="Endo A."/>
            <person name="Kajikawa A."/>
        </authorList>
    </citation>
    <scope>NUCLEOTIDE SEQUENCE [LARGE SCALE GENOMIC DNA]</scope>
    <source>
        <strain evidence="2 3">JCM 31185</strain>
    </source>
</reference>
<dbReference type="SUPFAM" id="SSF46785">
    <property type="entry name" value="Winged helix' DNA-binding domain"/>
    <property type="match status" value="1"/>
</dbReference>
<dbReference type="InterPro" id="IPR036390">
    <property type="entry name" value="WH_DNA-bd_sf"/>
</dbReference>
<proteinExistence type="predicted"/>
<accession>A0ABQ5JKT0</accession>
<dbReference type="Gene3D" id="1.10.10.10">
    <property type="entry name" value="Winged helix-like DNA-binding domain superfamily/Winged helix DNA-binding domain"/>
    <property type="match status" value="1"/>
</dbReference>
<evidence type="ECO:0000313" key="3">
    <source>
        <dbReference type="Proteomes" id="UP001628078"/>
    </source>
</evidence>
<evidence type="ECO:0000259" key="1">
    <source>
        <dbReference type="Pfam" id="PF03551"/>
    </source>
</evidence>
<dbReference type="PANTHER" id="PTHR33169:SF24">
    <property type="entry name" value="TRANSCRIPTIONAL REGULATOR, PADR FAMILY"/>
    <property type="match status" value="1"/>
</dbReference>
<evidence type="ECO:0000313" key="2">
    <source>
        <dbReference type="EMBL" id="GKT04906.1"/>
    </source>
</evidence>
<dbReference type="InterPro" id="IPR036388">
    <property type="entry name" value="WH-like_DNA-bd_sf"/>
</dbReference>
<name>A0ABQ5JKT0_9LACO</name>
<gene>
    <name evidence="2" type="ORF">JCM31185_01950</name>
</gene>
<feature type="domain" description="Transcription regulator PadR N-terminal" evidence="1">
    <location>
        <begin position="14"/>
        <end position="82"/>
    </location>
</feature>
<dbReference type="Pfam" id="PF03551">
    <property type="entry name" value="PadR"/>
    <property type="match status" value="1"/>
</dbReference>